<proteinExistence type="predicted"/>
<accession>A0A0N7KGH8</accession>
<feature type="non-terminal residue" evidence="2">
    <location>
        <position position="1"/>
    </location>
</feature>
<dbReference type="Proteomes" id="UP000059680">
    <property type="component" value="Chromosome 3"/>
</dbReference>
<evidence type="ECO:0000313" key="2">
    <source>
        <dbReference type="EMBL" id="BAS82057.1"/>
    </source>
</evidence>
<feature type="region of interest" description="Disordered" evidence="1">
    <location>
        <begin position="250"/>
        <end position="301"/>
    </location>
</feature>
<protein>
    <submittedName>
        <fullName evidence="2">Os03g0124033 protein</fullName>
    </submittedName>
</protein>
<dbReference type="EMBL" id="AP014959">
    <property type="protein sequence ID" value="BAS82057.1"/>
    <property type="molecule type" value="Genomic_DNA"/>
</dbReference>
<keyword evidence="3" id="KW-1185">Reference proteome</keyword>
<organism evidence="2 3">
    <name type="scientific">Oryza sativa subsp. japonica</name>
    <name type="common">Rice</name>
    <dbReference type="NCBI Taxonomy" id="39947"/>
    <lineage>
        <taxon>Eukaryota</taxon>
        <taxon>Viridiplantae</taxon>
        <taxon>Streptophyta</taxon>
        <taxon>Embryophyta</taxon>
        <taxon>Tracheophyta</taxon>
        <taxon>Spermatophyta</taxon>
        <taxon>Magnoliopsida</taxon>
        <taxon>Liliopsida</taxon>
        <taxon>Poales</taxon>
        <taxon>Poaceae</taxon>
        <taxon>BOP clade</taxon>
        <taxon>Oryzoideae</taxon>
        <taxon>Oryzeae</taxon>
        <taxon>Oryzinae</taxon>
        <taxon>Oryza</taxon>
        <taxon>Oryza sativa</taxon>
    </lineage>
</organism>
<evidence type="ECO:0000313" key="3">
    <source>
        <dbReference type="Proteomes" id="UP000059680"/>
    </source>
</evidence>
<dbReference type="AlphaFoldDB" id="A0A0N7KGH8"/>
<reference evidence="2 3" key="2">
    <citation type="journal article" date="2013" name="Plant Cell Physiol.">
        <title>Rice Annotation Project Database (RAP-DB): an integrative and interactive database for rice genomics.</title>
        <authorList>
            <person name="Sakai H."/>
            <person name="Lee S.S."/>
            <person name="Tanaka T."/>
            <person name="Numa H."/>
            <person name="Kim J."/>
            <person name="Kawahara Y."/>
            <person name="Wakimoto H."/>
            <person name="Yang C.C."/>
            <person name="Iwamoto M."/>
            <person name="Abe T."/>
            <person name="Yamada Y."/>
            <person name="Muto A."/>
            <person name="Inokuchi H."/>
            <person name="Ikemura T."/>
            <person name="Matsumoto T."/>
            <person name="Sasaki T."/>
            <person name="Itoh T."/>
        </authorList>
    </citation>
    <scope>NUCLEOTIDE SEQUENCE [LARGE SCALE GENOMIC DNA]</scope>
    <source>
        <strain evidence="3">cv. Nipponbare</strain>
    </source>
</reference>
<gene>
    <name evidence="2" type="ordered locus">Os03g0124033</name>
    <name evidence="2" type="ORF">OSNPB_030124033</name>
</gene>
<evidence type="ECO:0000256" key="1">
    <source>
        <dbReference type="SAM" id="MobiDB-lite"/>
    </source>
</evidence>
<reference evidence="3" key="1">
    <citation type="journal article" date="2005" name="Nature">
        <title>The map-based sequence of the rice genome.</title>
        <authorList>
            <consortium name="International rice genome sequencing project (IRGSP)"/>
            <person name="Matsumoto T."/>
            <person name="Wu J."/>
            <person name="Kanamori H."/>
            <person name="Katayose Y."/>
            <person name="Fujisawa M."/>
            <person name="Namiki N."/>
            <person name="Mizuno H."/>
            <person name="Yamamoto K."/>
            <person name="Antonio B.A."/>
            <person name="Baba T."/>
            <person name="Sakata K."/>
            <person name="Nagamura Y."/>
            <person name="Aoki H."/>
            <person name="Arikawa K."/>
            <person name="Arita K."/>
            <person name="Bito T."/>
            <person name="Chiden Y."/>
            <person name="Fujitsuka N."/>
            <person name="Fukunaka R."/>
            <person name="Hamada M."/>
            <person name="Harada C."/>
            <person name="Hayashi A."/>
            <person name="Hijishita S."/>
            <person name="Honda M."/>
            <person name="Hosokawa S."/>
            <person name="Ichikawa Y."/>
            <person name="Idonuma A."/>
            <person name="Iijima M."/>
            <person name="Ikeda M."/>
            <person name="Ikeno M."/>
            <person name="Ito K."/>
            <person name="Ito S."/>
            <person name="Ito T."/>
            <person name="Ito Y."/>
            <person name="Ito Y."/>
            <person name="Iwabuchi A."/>
            <person name="Kamiya K."/>
            <person name="Karasawa W."/>
            <person name="Kurita K."/>
            <person name="Katagiri S."/>
            <person name="Kikuta A."/>
            <person name="Kobayashi H."/>
            <person name="Kobayashi N."/>
            <person name="Machita K."/>
            <person name="Maehara T."/>
            <person name="Masukawa M."/>
            <person name="Mizubayashi T."/>
            <person name="Mukai Y."/>
            <person name="Nagasaki H."/>
            <person name="Nagata Y."/>
            <person name="Naito S."/>
            <person name="Nakashima M."/>
            <person name="Nakama Y."/>
            <person name="Nakamichi Y."/>
            <person name="Nakamura M."/>
            <person name="Meguro A."/>
            <person name="Negishi M."/>
            <person name="Ohta I."/>
            <person name="Ohta T."/>
            <person name="Okamoto M."/>
            <person name="Ono N."/>
            <person name="Saji S."/>
            <person name="Sakaguchi M."/>
            <person name="Sakai K."/>
            <person name="Shibata M."/>
            <person name="Shimokawa T."/>
            <person name="Song J."/>
            <person name="Takazaki Y."/>
            <person name="Terasawa K."/>
            <person name="Tsugane M."/>
            <person name="Tsuji K."/>
            <person name="Ueda S."/>
            <person name="Waki K."/>
            <person name="Yamagata H."/>
            <person name="Yamamoto M."/>
            <person name="Yamamoto S."/>
            <person name="Yamane H."/>
            <person name="Yoshiki S."/>
            <person name="Yoshihara R."/>
            <person name="Yukawa K."/>
            <person name="Zhong H."/>
            <person name="Yano M."/>
            <person name="Yuan Q."/>
            <person name="Ouyang S."/>
            <person name="Liu J."/>
            <person name="Jones K.M."/>
            <person name="Gansberger K."/>
            <person name="Moffat K."/>
            <person name="Hill J."/>
            <person name="Bera J."/>
            <person name="Fadrosh D."/>
            <person name="Jin S."/>
            <person name="Johri S."/>
            <person name="Kim M."/>
            <person name="Overton L."/>
            <person name="Reardon M."/>
            <person name="Tsitrin T."/>
            <person name="Vuong H."/>
            <person name="Weaver B."/>
            <person name="Ciecko A."/>
            <person name="Tallon L."/>
            <person name="Jackson J."/>
            <person name="Pai G."/>
            <person name="Aken S.V."/>
            <person name="Utterback T."/>
            <person name="Reidmuller S."/>
            <person name="Feldblyum T."/>
            <person name="Hsiao J."/>
            <person name="Zismann V."/>
            <person name="Iobst S."/>
            <person name="de Vazeille A.R."/>
            <person name="Buell C.R."/>
            <person name="Ying K."/>
            <person name="Li Y."/>
            <person name="Lu T."/>
            <person name="Huang Y."/>
            <person name="Zhao Q."/>
            <person name="Feng Q."/>
            <person name="Zhang L."/>
            <person name="Zhu J."/>
            <person name="Weng Q."/>
            <person name="Mu J."/>
            <person name="Lu Y."/>
            <person name="Fan D."/>
            <person name="Liu Y."/>
            <person name="Guan J."/>
            <person name="Zhang Y."/>
            <person name="Yu S."/>
            <person name="Liu X."/>
            <person name="Zhang Y."/>
            <person name="Hong G."/>
            <person name="Han B."/>
            <person name="Choisne N."/>
            <person name="Demange N."/>
            <person name="Orjeda G."/>
            <person name="Samain S."/>
            <person name="Cattolico L."/>
            <person name="Pelletier E."/>
            <person name="Couloux A."/>
            <person name="Segurens B."/>
            <person name="Wincker P."/>
            <person name="D'Hont A."/>
            <person name="Scarpelli C."/>
            <person name="Weissenbach J."/>
            <person name="Salanoubat M."/>
            <person name="Quetier F."/>
            <person name="Yu Y."/>
            <person name="Kim H.R."/>
            <person name="Rambo T."/>
            <person name="Currie J."/>
            <person name="Collura K."/>
            <person name="Luo M."/>
            <person name="Yang T."/>
            <person name="Ammiraju J.S.S."/>
            <person name="Engler F."/>
            <person name="Soderlund C."/>
            <person name="Wing R.A."/>
            <person name="Palmer L.E."/>
            <person name="de la Bastide M."/>
            <person name="Spiegel L."/>
            <person name="Nascimento L."/>
            <person name="Zutavern T."/>
            <person name="O'Shaughnessy A."/>
            <person name="Dike S."/>
            <person name="Dedhia N."/>
            <person name="Preston R."/>
            <person name="Balija V."/>
            <person name="McCombie W.R."/>
            <person name="Chow T."/>
            <person name="Chen H."/>
            <person name="Chung M."/>
            <person name="Chen C."/>
            <person name="Shaw J."/>
            <person name="Wu H."/>
            <person name="Hsiao K."/>
            <person name="Chao Y."/>
            <person name="Chu M."/>
            <person name="Cheng C."/>
            <person name="Hour A."/>
            <person name="Lee P."/>
            <person name="Lin S."/>
            <person name="Lin Y."/>
            <person name="Liou J."/>
            <person name="Liu S."/>
            <person name="Hsing Y."/>
            <person name="Raghuvanshi S."/>
            <person name="Mohanty A."/>
            <person name="Bharti A.K."/>
            <person name="Gaur A."/>
            <person name="Gupta V."/>
            <person name="Kumar D."/>
            <person name="Ravi V."/>
            <person name="Vij S."/>
            <person name="Kapur A."/>
            <person name="Khurana P."/>
            <person name="Khurana P."/>
            <person name="Khurana J.P."/>
            <person name="Tyagi A.K."/>
            <person name="Gaikwad K."/>
            <person name="Singh A."/>
            <person name="Dalal V."/>
            <person name="Srivastava S."/>
            <person name="Dixit A."/>
            <person name="Pal A.K."/>
            <person name="Ghazi I.A."/>
            <person name="Yadav M."/>
            <person name="Pandit A."/>
            <person name="Bhargava A."/>
            <person name="Sureshbabu K."/>
            <person name="Batra K."/>
            <person name="Sharma T.R."/>
            <person name="Mohapatra T."/>
            <person name="Singh N.K."/>
            <person name="Messing J."/>
            <person name="Nelson A.B."/>
            <person name="Fuks G."/>
            <person name="Kavchok S."/>
            <person name="Keizer G."/>
            <person name="Linton E."/>
            <person name="Llaca V."/>
            <person name="Song R."/>
            <person name="Tanyolac B."/>
            <person name="Young S."/>
            <person name="Ho-Il K."/>
            <person name="Hahn J.H."/>
            <person name="Sangsakoo G."/>
            <person name="Vanavichit A."/>
            <person name="de Mattos Luiz.A.T."/>
            <person name="Zimmer P.D."/>
            <person name="Malone G."/>
            <person name="Dellagostin O."/>
            <person name="de Oliveira A.C."/>
            <person name="Bevan M."/>
            <person name="Bancroft I."/>
            <person name="Minx P."/>
            <person name="Cordum H."/>
            <person name="Wilson R."/>
            <person name="Cheng Z."/>
            <person name="Jin W."/>
            <person name="Jiang J."/>
            <person name="Leong S.A."/>
            <person name="Iwama H."/>
            <person name="Gojobori T."/>
            <person name="Itoh T."/>
            <person name="Niimura Y."/>
            <person name="Fujii Y."/>
            <person name="Habara T."/>
            <person name="Sakai H."/>
            <person name="Sato Y."/>
            <person name="Wilson G."/>
            <person name="Kumar K."/>
            <person name="McCouch S."/>
            <person name="Juretic N."/>
            <person name="Hoen D."/>
            <person name="Wright S."/>
            <person name="Bruskiewich R."/>
            <person name="Bureau T."/>
            <person name="Miyao A."/>
            <person name="Hirochika H."/>
            <person name="Nishikawa T."/>
            <person name="Kadowaki K."/>
            <person name="Sugiura M."/>
            <person name="Burr B."/>
            <person name="Sasaki T."/>
        </authorList>
    </citation>
    <scope>NUCLEOTIDE SEQUENCE [LARGE SCALE GENOMIC DNA]</scope>
    <source>
        <strain evidence="3">cv. Nipponbare</strain>
    </source>
</reference>
<name>A0A0N7KGH8_ORYSJ</name>
<sequence>MFTPPPPWEPCCCSPSVSDTPPNPPCCCWWWLSSYASKSRWSMMPKFSAWCSRATPPAPAATSTLTTEASDPASWRSCALVGFCSPPSPSPTTSCWPPRASEAWLQVGLGFRLPCPPLPSPPSWPFISSTYISSTIGFHSRTLALMNQLDTCHGSNCQKKRARATTTHVVYLRVQEVLEEPGTEDGDGAVGKAALGAPRVAVHGGDALQRLVVPDALVDHPEPRRLPPRRPGRAHVLLPERLPRRLQLRHDPIPQAPEVPRYRPRRHRRVRPRRPLPGHRLEPPGHRPHLLAVPPVPPVHL</sequence>
<dbReference type="Gramene" id="Os03t0124033-00">
    <property type="protein sequence ID" value="Os03t0124033-00"/>
    <property type="gene ID" value="Os03g0124033"/>
</dbReference>
<dbReference type="InParanoid" id="A0A0N7KGH8"/>
<reference evidence="2 3" key="3">
    <citation type="journal article" date="2013" name="Rice">
        <title>Improvement of the Oryza sativa Nipponbare reference genome using next generation sequence and optical map data.</title>
        <authorList>
            <person name="Kawahara Y."/>
            <person name="de la Bastide M."/>
            <person name="Hamilton J.P."/>
            <person name="Kanamori H."/>
            <person name="McCombie W.R."/>
            <person name="Ouyang S."/>
            <person name="Schwartz D.C."/>
            <person name="Tanaka T."/>
            <person name="Wu J."/>
            <person name="Zhou S."/>
            <person name="Childs K.L."/>
            <person name="Davidson R.M."/>
            <person name="Lin H."/>
            <person name="Quesada-Ocampo L."/>
            <person name="Vaillancourt B."/>
            <person name="Sakai H."/>
            <person name="Lee S.S."/>
            <person name="Kim J."/>
            <person name="Numa H."/>
            <person name="Itoh T."/>
            <person name="Buell C.R."/>
            <person name="Matsumoto T."/>
        </authorList>
    </citation>
    <scope>NUCLEOTIDE SEQUENCE [LARGE SCALE GENOMIC DNA]</scope>
    <source>
        <strain evidence="3">cv. Nipponbare</strain>
    </source>
</reference>
<feature type="compositionally biased region" description="Basic residues" evidence="1">
    <location>
        <begin position="262"/>
        <end position="277"/>
    </location>
</feature>
<dbReference type="PaxDb" id="39947-A0A0N7KGH8"/>